<organism evidence="4 5">
    <name type="scientific">Coniochaeta pulveracea</name>
    <dbReference type="NCBI Taxonomy" id="177199"/>
    <lineage>
        <taxon>Eukaryota</taxon>
        <taxon>Fungi</taxon>
        <taxon>Dikarya</taxon>
        <taxon>Ascomycota</taxon>
        <taxon>Pezizomycotina</taxon>
        <taxon>Sordariomycetes</taxon>
        <taxon>Sordariomycetidae</taxon>
        <taxon>Coniochaetales</taxon>
        <taxon>Coniochaetaceae</taxon>
        <taxon>Coniochaeta</taxon>
    </lineage>
</organism>
<dbReference type="InterPro" id="IPR016477">
    <property type="entry name" value="Fructo-/Ketosamine-3-kinase"/>
</dbReference>
<evidence type="ECO:0000313" key="5">
    <source>
        <dbReference type="Proteomes" id="UP000275385"/>
    </source>
</evidence>
<comment type="caution">
    <text evidence="4">The sequence shown here is derived from an EMBL/GenBank/DDBJ whole genome shotgun (WGS) entry which is preliminary data.</text>
</comment>
<evidence type="ECO:0000313" key="4">
    <source>
        <dbReference type="EMBL" id="RKU43811.1"/>
    </source>
</evidence>
<dbReference type="Proteomes" id="UP000275385">
    <property type="component" value="Unassembled WGS sequence"/>
</dbReference>
<feature type="region of interest" description="Disordered" evidence="3">
    <location>
        <begin position="344"/>
        <end position="372"/>
    </location>
</feature>
<evidence type="ECO:0000256" key="2">
    <source>
        <dbReference type="ARBA" id="ARBA00048655"/>
    </source>
</evidence>
<sequence>MAVQMPTDPGSVPVDRFELDDNVIKALPMAGLNVLSSEKHARSFWGPTAKIVVELPEGGTAAYFLKTFDLQAFGKTMSVGEYESLKAIHEAVPGFCPKPFAHGPYTNGSREIYFLLMEFRKFGKMPANPDSLGKALAELHKTSQSPTGKFGFHIKTCYSRIPQEVDHWDESWCTIFKRHLTAFTDHAKLKLKWPELDIVAHCTLEKVVPRLLLPLQEQGRSIKPCLVHGDCWDGNTAMDAKTGEAMIFDVCTFYGHNEYDTGNWRAPRHKLSTAPYLEAYKQHYPVAEPREEWDDRNRLYSLPYNIASACYVPGSDQLPVIFDDMQTLCQKFCPEYLEEKLSELRGENNEHSRIGNTRNGQKKHGDKDEHEN</sequence>
<dbReference type="PANTHER" id="PTHR12149">
    <property type="entry name" value="FRUCTOSAMINE 3 KINASE-RELATED PROTEIN"/>
    <property type="match status" value="1"/>
</dbReference>
<accession>A0A420Y7G7</accession>
<dbReference type="Pfam" id="PF03881">
    <property type="entry name" value="Fructosamin_kin"/>
    <property type="match status" value="1"/>
</dbReference>
<dbReference type="SUPFAM" id="SSF56112">
    <property type="entry name" value="Protein kinase-like (PK-like)"/>
    <property type="match status" value="1"/>
</dbReference>
<dbReference type="OrthoDB" id="5772781at2759"/>
<reference evidence="4 5" key="1">
    <citation type="submission" date="2018-08" db="EMBL/GenBank/DDBJ databases">
        <title>Draft genome of the lignicolous fungus Coniochaeta pulveracea.</title>
        <authorList>
            <person name="Borstlap C.J."/>
            <person name="De Witt R.N."/>
            <person name="Botha A."/>
            <person name="Volschenk H."/>
        </authorList>
    </citation>
    <scope>NUCLEOTIDE SEQUENCE [LARGE SCALE GENOMIC DNA]</scope>
    <source>
        <strain evidence="4 5">CAB683</strain>
    </source>
</reference>
<feature type="compositionally biased region" description="Basic and acidic residues" evidence="3">
    <location>
        <begin position="344"/>
        <end position="353"/>
    </location>
</feature>
<dbReference type="GO" id="GO:0102193">
    <property type="term" value="F:protein-ribulosamine 3-kinase activity"/>
    <property type="evidence" value="ECO:0007669"/>
    <property type="project" value="UniProtKB-EC"/>
</dbReference>
<proteinExistence type="predicted"/>
<dbReference type="AlphaFoldDB" id="A0A420Y7G7"/>
<evidence type="ECO:0000256" key="1">
    <source>
        <dbReference type="ARBA" id="ARBA00011961"/>
    </source>
</evidence>
<dbReference type="PANTHER" id="PTHR12149:SF8">
    <property type="entry name" value="PROTEIN-RIBULOSAMINE 3-KINASE"/>
    <property type="match status" value="1"/>
</dbReference>
<dbReference type="EC" id="2.7.1.172" evidence="1"/>
<evidence type="ECO:0000256" key="3">
    <source>
        <dbReference type="SAM" id="MobiDB-lite"/>
    </source>
</evidence>
<name>A0A420Y7G7_9PEZI</name>
<feature type="compositionally biased region" description="Basic and acidic residues" evidence="3">
    <location>
        <begin position="363"/>
        <end position="372"/>
    </location>
</feature>
<protein>
    <recommendedName>
        <fullName evidence="1">protein-ribulosamine 3-kinase</fullName>
        <ecNumber evidence="1">2.7.1.172</ecNumber>
    </recommendedName>
</protein>
<comment type="catalytic activity">
    <reaction evidence="2">
        <text>N(6)-D-ribulosyl-L-lysyl-[protein] + ATP = N(6)-(3-O-phospho-D-ribulosyl)-L-lysyl-[protein] + ADP + H(+)</text>
        <dbReference type="Rhea" id="RHEA:48432"/>
        <dbReference type="Rhea" id="RHEA-COMP:12103"/>
        <dbReference type="Rhea" id="RHEA-COMP:12104"/>
        <dbReference type="ChEBI" id="CHEBI:15378"/>
        <dbReference type="ChEBI" id="CHEBI:30616"/>
        <dbReference type="ChEBI" id="CHEBI:90418"/>
        <dbReference type="ChEBI" id="CHEBI:90420"/>
        <dbReference type="ChEBI" id="CHEBI:456216"/>
        <dbReference type="EC" id="2.7.1.172"/>
    </reaction>
    <physiologicalReaction direction="left-to-right" evidence="2">
        <dbReference type="Rhea" id="RHEA:48433"/>
    </physiologicalReaction>
</comment>
<dbReference type="Gene3D" id="3.90.1200.10">
    <property type="match status" value="1"/>
</dbReference>
<keyword evidence="5" id="KW-1185">Reference proteome</keyword>
<dbReference type="InterPro" id="IPR011009">
    <property type="entry name" value="Kinase-like_dom_sf"/>
</dbReference>
<gene>
    <name evidence="4" type="ORF">DL546_006476</name>
</gene>
<dbReference type="EMBL" id="QVQW01000038">
    <property type="protein sequence ID" value="RKU43811.1"/>
    <property type="molecule type" value="Genomic_DNA"/>
</dbReference>